<name>A0A1G8KHE5_9PSED</name>
<dbReference type="Gene3D" id="3.30.750.24">
    <property type="entry name" value="STAS domain"/>
    <property type="match status" value="1"/>
</dbReference>
<dbReference type="SUPFAM" id="SSF52091">
    <property type="entry name" value="SpoIIaa-like"/>
    <property type="match status" value="1"/>
</dbReference>
<dbReference type="OrthoDB" id="7010146at2"/>
<proteinExistence type="predicted"/>
<dbReference type="Proteomes" id="UP000199636">
    <property type="component" value="Unassembled WGS sequence"/>
</dbReference>
<protein>
    <submittedName>
        <fullName evidence="2">Phospholipid transport system transporter-binding protein</fullName>
    </submittedName>
</protein>
<dbReference type="EMBL" id="FNDS01000009">
    <property type="protein sequence ID" value="SDI42836.1"/>
    <property type="molecule type" value="Genomic_DNA"/>
</dbReference>
<dbReference type="Pfam" id="PF13466">
    <property type="entry name" value="STAS_2"/>
    <property type="match status" value="1"/>
</dbReference>
<dbReference type="InterPro" id="IPR002645">
    <property type="entry name" value="STAS_dom"/>
</dbReference>
<accession>A0A1G8KHE5</accession>
<dbReference type="RefSeq" id="WP_090265601.1">
    <property type="nucleotide sequence ID" value="NZ_FNDS01000009.1"/>
</dbReference>
<dbReference type="AlphaFoldDB" id="A0A1G8KHE5"/>
<evidence type="ECO:0000313" key="3">
    <source>
        <dbReference type="Proteomes" id="UP000199636"/>
    </source>
</evidence>
<evidence type="ECO:0000259" key="1">
    <source>
        <dbReference type="PROSITE" id="PS50801"/>
    </source>
</evidence>
<feature type="domain" description="STAS" evidence="1">
    <location>
        <begin position="15"/>
        <end position="103"/>
    </location>
</feature>
<organism evidence="2 3">
    <name type="scientific">Pseudomonas panipatensis</name>
    <dbReference type="NCBI Taxonomy" id="428992"/>
    <lineage>
        <taxon>Bacteria</taxon>
        <taxon>Pseudomonadati</taxon>
        <taxon>Pseudomonadota</taxon>
        <taxon>Gammaproteobacteria</taxon>
        <taxon>Pseudomonadales</taxon>
        <taxon>Pseudomonadaceae</taxon>
        <taxon>Pseudomonas</taxon>
    </lineage>
</organism>
<dbReference type="STRING" id="428992.SAMN05216272_10937"/>
<dbReference type="CDD" id="cd07043">
    <property type="entry name" value="STAS_anti-anti-sigma_factors"/>
    <property type="match status" value="1"/>
</dbReference>
<reference evidence="3" key="1">
    <citation type="submission" date="2016-10" db="EMBL/GenBank/DDBJ databases">
        <authorList>
            <person name="Varghese N."/>
            <person name="Submissions S."/>
        </authorList>
    </citation>
    <scope>NUCLEOTIDE SEQUENCE [LARGE SCALE GENOMIC DNA]</scope>
    <source>
        <strain evidence="3">CCM 7469</strain>
    </source>
</reference>
<keyword evidence="3" id="KW-1185">Reference proteome</keyword>
<sequence>MSQQAGIREVASGELRLAGVLDYRSGPLLREQGRALISASQAPQLVLDCSEVEKSSSVGISLLLAYLRDAQKAKKALKIRGLPQDMQDIAKVSDLLDILPLQA</sequence>
<dbReference type="InterPro" id="IPR036513">
    <property type="entry name" value="STAS_dom_sf"/>
</dbReference>
<evidence type="ECO:0000313" key="2">
    <source>
        <dbReference type="EMBL" id="SDI42836.1"/>
    </source>
</evidence>
<gene>
    <name evidence="2" type="ORF">SAMN05216272_10937</name>
</gene>
<dbReference type="InterPro" id="IPR058548">
    <property type="entry name" value="MlaB-like_STAS"/>
</dbReference>
<dbReference type="PROSITE" id="PS50801">
    <property type="entry name" value="STAS"/>
    <property type="match status" value="1"/>
</dbReference>